<reference evidence="1" key="1">
    <citation type="submission" date="2014-05" db="EMBL/GenBank/DDBJ databases">
        <authorList>
            <person name="Chronopoulou M."/>
        </authorList>
    </citation>
    <scope>NUCLEOTIDE SEQUENCE</scope>
    <source>
        <tissue evidence="1">Whole organism</tissue>
    </source>
</reference>
<sequence>MIYFSRRTKQCSLCFNFGYFAKECNNKSKSPSEYRRWVGRRMNRKNASVKSIPYRRKHRKTVFNHRKYYREL</sequence>
<proteinExistence type="predicted"/>
<organism evidence="1">
    <name type="scientific">Lepeophtheirus salmonis</name>
    <name type="common">Salmon louse</name>
    <name type="synonym">Caligus salmonis</name>
    <dbReference type="NCBI Taxonomy" id="72036"/>
    <lineage>
        <taxon>Eukaryota</taxon>
        <taxon>Metazoa</taxon>
        <taxon>Ecdysozoa</taxon>
        <taxon>Arthropoda</taxon>
        <taxon>Crustacea</taxon>
        <taxon>Multicrustacea</taxon>
        <taxon>Hexanauplia</taxon>
        <taxon>Copepoda</taxon>
        <taxon>Siphonostomatoida</taxon>
        <taxon>Caligidae</taxon>
        <taxon>Lepeophtheirus</taxon>
    </lineage>
</organism>
<evidence type="ECO:0000313" key="1">
    <source>
        <dbReference type="EMBL" id="CDW45487.1"/>
    </source>
</evidence>
<dbReference type="EMBL" id="HACA01028126">
    <property type="protein sequence ID" value="CDW45487.1"/>
    <property type="molecule type" value="Transcribed_RNA"/>
</dbReference>
<name>A0A0K2V5R0_LEPSM</name>
<dbReference type="AlphaFoldDB" id="A0A0K2V5R0"/>
<accession>A0A0K2V5R0</accession>
<protein>
    <submittedName>
        <fullName evidence="1">Uncharacterized protein</fullName>
    </submittedName>
</protein>